<reference evidence="2 3" key="1">
    <citation type="submission" date="2016-06" db="EMBL/GenBank/DDBJ databases">
        <title>Genome sequence of Porphyrobacter dokdonensis DSW-74.</title>
        <authorList>
            <person name="Kim J.F."/>
            <person name="Song J.Y."/>
        </authorList>
    </citation>
    <scope>NUCLEOTIDE SEQUENCE [LARGE SCALE GENOMIC DNA]</scope>
    <source>
        <strain evidence="2 3">DSW-74</strain>
    </source>
</reference>
<keyword evidence="3" id="KW-1185">Reference proteome</keyword>
<organism evidence="2 3">
    <name type="scientific">Erythrobacter dokdonensis DSW-74</name>
    <dbReference type="NCBI Taxonomy" id="1300349"/>
    <lineage>
        <taxon>Bacteria</taxon>
        <taxon>Pseudomonadati</taxon>
        <taxon>Pseudomonadota</taxon>
        <taxon>Alphaproteobacteria</taxon>
        <taxon>Sphingomonadales</taxon>
        <taxon>Erythrobacteraceae</taxon>
        <taxon>Erythrobacter/Porphyrobacter group</taxon>
        <taxon>Erythrobacter</taxon>
    </lineage>
</organism>
<dbReference type="EMBL" id="LZYB01000003">
    <property type="protein sequence ID" value="OBV11010.1"/>
    <property type="molecule type" value="Genomic_DNA"/>
</dbReference>
<proteinExistence type="predicted"/>
<evidence type="ECO:0000313" key="3">
    <source>
        <dbReference type="Proteomes" id="UP000092484"/>
    </source>
</evidence>
<gene>
    <name evidence="2" type="ORF">I603_1418</name>
</gene>
<dbReference type="NCBIfam" id="TIGR04433">
    <property type="entry name" value="UrcA_uranyl"/>
    <property type="match status" value="1"/>
</dbReference>
<dbReference type="AlphaFoldDB" id="A0A1A7BIH8"/>
<keyword evidence="1" id="KW-0732">Signal</keyword>
<sequence length="108" mass="11222">MRFTLPLIALAAIAAPVLAAPQAGEQTVTLRVAYGDVDVTSAEGRAALEARIDAKLRQACAVEGAARYTYGRKLVDAKCVAEARTAALAEVERVAAAEARRGRAVAAN</sequence>
<feature type="signal peptide" evidence="1">
    <location>
        <begin position="1"/>
        <end position="19"/>
    </location>
</feature>
<evidence type="ECO:0000313" key="2">
    <source>
        <dbReference type="EMBL" id="OBV11010.1"/>
    </source>
</evidence>
<dbReference type="Proteomes" id="UP000092484">
    <property type="component" value="Unassembled WGS sequence"/>
</dbReference>
<accession>A0A1A7BIH8</accession>
<dbReference type="InterPro" id="IPR030972">
    <property type="entry name" value="UrcA_uranyl"/>
</dbReference>
<comment type="caution">
    <text evidence="2">The sequence shown here is derived from an EMBL/GenBank/DDBJ whole genome shotgun (WGS) entry which is preliminary data.</text>
</comment>
<dbReference type="RefSeq" id="WP_068863525.1">
    <property type="nucleotide sequence ID" value="NZ_LZYB01000003.1"/>
</dbReference>
<evidence type="ECO:0008006" key="4">
    <source>
        <dbReference type="Google" id="ProtNLM"/>
    </source>
</evidence>
<evidence type="ECO:0000256" key="1">
    <source>
        <dbReference type="SAM" id="SignalP"/>
    </source>
</evidence>
<feature type="chain" id="PRO_5008355019" description="UrcA family protein" evidence="1">
    <location>
        <begin position="20"/>
        <end position="108"/>
    </location>
</feature>
<protein>
    <recommendedName>
        <fullName evidence="4">UrcA family protein</fullName>
    </recommendedName>
</protein>
<name>A0A1A7BIH8_9SPHN</name>